<proteinExistence type="predicted"/>
<dbReference type="EMBL" id="KV429036">
    <property type="protein sequence ID" value="KZT73547.1"/>
    <property type="molecule type" value="Genomic_DNA"/>
</dbReference>
<dbReference type="Proteomes" id="UP000076727">
    <property type="component" value="Unassembled WGS sequence"/>
</dbReference>
<dbReference type="AlphaFoldDB" id="A0A165TJS9"/>
<gene>
    <name evidence="1" type="ORF">DAEQUDRAFT_417985</name>
</gene>
<accession>A0A165TJS9</accession>
<evidence type="ECO:0000313" key="1">
    <source>
        <dbReference type="EMBL" id="KZT73547.1"/>
    </source>
</evidence>
<keyword evidence="2" id="KW-1185">Reference proteome</keyword>
<evidence type="ECO:0000313" key="2">
    <source>
        <dbReference type="Proteomes" id="UP000076727"/>
    </source>
</evidence>
<sequence>MAGVNDRGCWPLVRSALSPAKISVGPVTASYELHQSIDADVEPLIHNAAHGGSRSPSI</sequence>
<protein>
    <submittedName>
        <fullName evidence="1">Uncharacterized protein</fullName>
    </submittedName>
</protein>
<name>A0A165TJS9_9APHY</name>
<reference evidence="1 2" key="1">
    <citation type="journal article" date="2016" name="Mol. Biol. Evol.">
        <title>Comparative Genomics of Early-Diverging Mushroom-Forming Fungi Provides Insights into the Origins of Lignocellulose Decay Capabilities.</title>
        <authorList>
            <person name="Nagy L.G."/>
            <person name="Riley R."/>
            <person name="Tritt A."/>
            <person name="Adam C."/>
            <person name="Daum C."/>
            <person name="Floudas D."/>
            <person name="Sun H."/>
            <person name="Yadav J.S."/>
            <person name="Pangilinan J."/>
            <person name="Larsson K.H."/>
            <person name="Matsuura K."/>
            <person name="Barry K."/>
            <person name="Labutti K."/>
            <person name="Kuo R."/>
            <person name="Ohm R.A."/>
            <person name="Bhattacharya S.S."/>
            <person name="Shirouzu T."/>
            <person name="Yoshinaga Y."/>
            <person name="Martin F.M."/>
            <person name="Grigoriev I.V."/>
            <person name="Hibbett D.S."/>
        </authorList>
    </citation>
    <scope>NUCLEOTIDE SEQUENCE [LARGE SCALE GENOMIC DNA]</scope>
    <source>
        <strain evidence="1 2">L-15889</strain>
    </source>
</reference>
<organism evidence="1 2">
    <name type="scientific">Daedalea quercina L-15889</name>
    <dbReference type="NCBI Taxonomy" id="1314783"/>
    <lineage>
        <taxon>Eukaryota</taxon>
        <taxon>Fungi</taxon>
        <taxon>Dikarya</taxon>
        <taxon>Basidiomycota</taxon>
        <taxon>Agaricomycotina</taxon>
        <taxon>Agaricomycetes</taxon>
        <taxon>Polyporales</taxon>
        <taxon>Fomitopsis</taxon>
    </lineage>
</organism>